<dbReference type="Proteomes" id="UP001501436">
    <property type="component" value="Unassembled WGS sequence"/>
</dbReference>
<reference evidence="3" key="1">
    <citation type="journal article" date="2019" name="Int. J. Syst. Evol. Microbiol.">
        <title>The Global Catalogue of Microorganisms (GCM) 10K type strain sequencing project: providing services to taxonomists for standard genome sequencing and annotation.</title>
        <authorList>
            <consortium name="The Broad Institute Genomics Platform"/>
            <consortium name="The Broad Institute Genome Sequencing Center for Infectious Disease"/>
            <person name="Wu L."/>
            <person name="Ma J."/>
        </authorList>
    </citation>
    <scope>NUCLEOTIDE SEQUENCE [LARGE SCALE GENOMIC DNA]</scope>
    <source>
        <strain evidence="3">JCM 18283</strain>
    </source>
</reference>
<accession>A0ABP9G753</accession>
<dbReference type="PANTHER" id="PTHR41913:SF1">
    <property type="entry name" value="DUF1684 DOMAIN-CONTAINING PROTEIN"/>
    <property type="match status" value="1"/>
</dbReference>
<dbReference type="Pfam" id="PF07920">
    <property type="entry name" value="DUF1684"/>
    <property type="match status" value="1"/>
</dbReference>
<organism evidence="2 3">
    <name type="scientific">Mucilaginibacter defluvii</name>
    <dbReference type="NCBI Taxonomy" id="1196019"/>
    <lineage>
        <taxon>Bacteria</taxon>
        <taxon>Pseudomonadati</taxon>
        <taxon>Bacteroidota</taxon>
        <taxon>Sphingobacteriia</taxon>
        <taxon>Sphingobacteriales</taxon>
        <taxon>Sphingobacteriaceae</taxon>
        <taxon>Mucilaginibacter</taxon>
    </lineage>
</organism>
<dbReference type="InterPro" id="IPR012467">
    <property type="entry name" value="DUF1684"/>
</dbReference>
<gene>
    <name evidence="2" type="ORF">GCM10023313_40190</name>
</gene>
<sequence>MKKLFLSISLLAVITAANAQSFKAQIAAHRKKYKDDFLAEQRSPLKAEDLHNLRFFEADSTYSIVAKVELLHNQPVIKLTTFNGDSQEYVPFARLTFTLKGKPLQLTLFKSPSLTAIPQYKDHLFLPFTDQTNGAESYPGGRYIDINANDIKDDGLAIDFNKAYNPYCAYSDGYRCPVPPIENKLAVRVGAGEKAFAGEKKHR</sequence>
<keyword evidence="1" id="KW-0732">Signal</keyword>
<dbReference type="RefSeq" id="WP_345334328.1">
    <property type="nucleotide sequence ID" value="NZ_BAABJI010000004.1"/>
</dbReference>
<dbReference type="PANTHER" id="PTHR41913">
    <property type="entry name" value="DUF1684 DOMAIN-CONTAINING PROTEIN"/>
    <property type="match status" value="1"/>
</dbReference>
<feature type="signal peptide" evidence="1">
    <location>
        <begin position="1"/>
        <end position="19"/>
    </location>
</feature>
<proteinExistence type="predicted"/>
<name>A0ABP9G753_9SPHI</name>
<dbReference type="EMBL" id="BAABJI010000004">
    <property type="protein sequence ID" value="GAA4931230.1"/>
    <property type="molecule type" value="Genomic_DNA"/>
</dbReference>
<comment type="caution">
    <text evidence="2">The sequence shown here is derived from an EMBL/GenBank/DDBJ whole genome shotgun (WGS) entry which is preliminary data.</text>
</comment>
<evidence type="ECO:0000313" key="2">
    <source>
        <dbReference type="EMBL" id="GAA4931230.1"/>
    </source>
</evidence>
<evidence type="ECO:0000256" key="1">
    <source>
        <dbReference type="SAM" id="SignalP"/>
    </source>
</evidence>
<evidence type="ECO:0000313" key="3">
    <source>
        <dbReference type="Proteomes" id="UP001501436"/>
    </source>
</evidence>
<protein>
    <submittedName>
        <fullName evidence="2">DUF1684 domain-containing protein</fullName>
    </submittedName>
</protein>
<keyword evidence="3" id="KW-1185">Reference proteome</keyword>
<feature type="chain" id="PRO_5045279830" evidence="1">
    <location>
        <begin position="20"/>
        <end position="203"/>
    </location>
</feature>